<evidence type="ECO:0000313" key="3">
    <source>
        <dbReference type="Proteomes" id="UP000585474"/>
    </source>
</evidence>
<keyword evidence="2" id="KW-0808">Transferase</keyword>
<evidence type="ECO:0000313" key="2">
    <source>
        <dbReference type="EMBL" id="GFY99310.1"/>
    </source>
</evidence>
<protein>
    <submittedName>
        <fullName evidence="2">Uridine kinase-like 4</fullName>
    </submittedName>
</protein>
<dbReference type="AlphaFoldDB" id="A0A7J0FL12"/>
<accession>A0A7J0FL12</accession>
<evidence type="ECO:0000256" key="1">
    <source>
        <dbReference type="SAM" id="MobiDB-lite"/>
    </source>
</evidence>
<proteinExistence type="predicted"/>
<dbReference type="Gene3D" id="3.40.50.300">
    <property type="entry name" value="P-loop containing nucleotide triphosphate hydrolases"/>
    <property type="match status" value="1"/>
</dbReference>
<dbReference type="GO" id="GO:0016301">
    <property type="term" value="F:kinase activity"/>
    <property type="evidence" value="ECO:0007669"/>
    <property type="project" value="UniProtKB-KW"/>
</dbReference>
<gene>
    <name evidence="2" type="ORF">Acr_13g0007110</name>
</gene>
<dbReference type="EMBL" id="BJWL01000013">
    <property type="protein sequence ID" value="GFY99310.1"/>
    <property type="molecule type" value="Genomic_DNA"/>
</dbReference>
<sequence>MRGVAFTLHQVIKFATLEVRKTLYGDQVAAKQCYLATISTKATMKEVQLIEKEREFLEDVGRDPEAKVVEDLIHYELEEPSSDRFFLIEQGCLASAHKGEESSEAKSAEFQLVPEDHEAIRESPQNAKTTVTGGIFKVPEAQIGGKQLTGISVTVKLRTRRRSTSSSHHLGRTPPPSYHYEARSVALHRSSVEIPPNTGIVQWCNRPGVWTRSNGRRRSQSMSGEKKVGSPTHRMGFNSKSVVDLIEASSGVHFSGLHLDGLEPRNSEVEQPTTSAAEHMHKQPFVIGVAGGAASGKKAVCDMIIEQLHDQRVVLVTQVSHSSFR</sequence>
<name>A0A7J0FL12_9ERIC</name>
<dbReference type="Proteomes" id="UP000585474">
    <property type="component" value="Unassembled WGS sequence"/>
</dbReference>
<comment type="caution">
    <text evidence="2">The sequence shown here is derived from an EMBL/GenBank/DDBJ whole genome shotgun (WGS) entry which is preliminary data.</text>
</comment>
<dbReference type="InterPro" id="IPR027417">
    <property type="entry name" value="P-loop_NTPase"/>
</dbReference>
<feature type="region of interest" description="Disordered" evidence="1">
    <location>
        <begin position="211"/>
        <end position="236"/>
    </location>
</feature>
<reference evidence="2 3" key="1">
    <citation type="submission" date="2019-07" db="EMBL/GenBank/DDBJ databases">
        <title>De Novo Assembly of kiwifruit Actinidia rufa.</title>
        <authorList>
            <person name="Sugita-Konishi S."/>
            <person name="Sato K."/>
            <person name="Mori E."/>
            <person name="Abe Y."/>
            <person name="Kisaki G."/>
            <person name="Hamano K."/>
            <person name="Suezawa K."/>
            <person name="Otani M."/>
            <person name="Fukuda T."/>
            <person name="Manabe T."/>
            <person name="Gomi K."/>
            <person name="Tabuchi M."/>
            <person name="Akimitsu K."/>
            <person name="Kataoka I."/>
        </authorList>
    </citation>
    <scope>NUCLEOTIDE SEQUENCE [LARGE SCALE GENOMIC DNA]</scope>
    <source>
        <strain evidence="3">cv. Fuchu</strain>
    </source>
</reference>
<dbReference type="OrthoDB" id="1750615at2759"/>
<keyword evidence="2" id="KW-0418">Kinase</keyword>
<keyword evidence="3" id="KW-1185">Reference proteome</keyword>
<organism evidence="2 3">
    <name type="scientific">Actinidia rufa</name>
    <dbReference type="NCBI Taxonomy" id="165716"/>
    <lineage>
        <taxon>Eukaryota</taxon>
        <taxon>Viridiplantae</taxon>
        <taxon>Streptophyta</taxon>
        <taxon>Embryophyta</taxon>
        <taxon>Tracheophyta</taxon>
        <taxon>Spermatophyta</taxon>
        <taxon>Magnoliopsida</taxon>
        <taxon>eudicotyledons</taxon>
        <taxon>Gunneridae</taxon>
        <taxon>Pentapetalae</taxon>
        <taxon>asterids</taxon>
        <taxon>Ericales</taxon>
        <taxon>Actinidiaceae</taxon>
        <taxon>Actinidia</taxon>
    </lineage>
</organism>